<dbReference type="EMBL" id="SZQL01000006">
    <property type="protein sequence ID" value="TKK68812.1"/>
    <property type="molecule type" value="Genomic_DNA"/>
</dbReference>
<evidence type="ECO:0000313" key="2">
    <source>
        <dbReference type="EMBL" id="TKK68812.1"/>
    </source>
</evidence>
<proteinExistence type="predicted"/>
<dbReference type="SUPFAM" id="SSF82185">
    <property type="entry name" value="Histone H3 K4-specific methyltransferase SET7/9 N-terminal domain"/>
    <property type="match status" value="1"/>
</dbReference>
<dbReference type="RefSeq" id="WP_137261434.1">
    <property type="nucleotide sequence ID" value="NZ_SZQL01000006.1"/>
</dbReference>
<evidence type="ECO:0000256" key="1">
    <source>
        <dbReference type="SAM" id="SignalP"/>
    </source>
</evidence>
<dbReference type="OrthoDB" id="649587at2"/>
<sequence>MLKYSALILALGMAHLSFAQCKTYMIGVKGDTLNCTDYAGMKQGKWVVKTPALRGEPGYEEEGVFKDNKKEGYWRRYSGQGDILAIEGYKYGYKNGISQYFSLQGLIREESWRAVNPEHPYDTIRVYDLKDPDKYDLREIKVEGTTYKQGTWKYYDPQTGLITKTEDYVMDKKVDPFTGRSLEGVTATDTSAVAKKKTDKPAEVLKYEKKNANKKKIRVRDGATGY</sequence>
<dbReference type="Proteomes" id="UP000305848">
    <property type="component" value="Unassembled WGS sequence"/>
</dbReference>
<accession>A0A4U3L1W0</accession>
<evidence type="ECO:0000313" key="3">
    <source>
        <dbReference type="Proteomes" id="UP000305848"/>
    </source>
</evidence>
<comment type="caution">
    <text evidence="2">The sequence shown here is derived from an EMBL/GenBank/DDBJ whole genome shotgun (WGS) entry which is preliminary data.</text>
</comment>
<gene>
    <name evidence="2" type="ORF">FC093_08945</name>
</gene>
<feature type="chain" id="PRO_5020805461" description="Toxin-antitoxin system YwqK family antitoxin" evidence="1">
    <location>
        <begin position="20"/>
        <end position="226"/>
    </location>
</feature>
<dbReference type="AlphaFoldDB" id="A0A4U3L1W0"/>
<name>A0A4U3L1W0_9BACT</name>
<organism evidence="2 3">
    <name type="scientific">Ilyomonas limi</name>
    <dbReference type="NCBI Taxonomy" id="2575867"/>
    <lineage>
        <taxon>Bacteria</taxon>
        <taxon>Pseudomonadati</taxon>
        <taxon>Bacteroidota</taxon>
        <taxon>Chitinophagia</taxon>
        <taxon>Chitinophagales</taxon>
        <taxon>Chitinophagaceae</taxon>
        <taxon>Ilyomonas</taxon>
    </lineage>
</organism>
<keyword evidence="3" id="KW-1185">Reference proteome</keyword>
<keyword evidence="1" id="KW-0732">Signal</keyword>
<protein>
    <recommendedName>
        <fullName evidence="4">Toxin-antitoxin system YwqK family antitoxin</fullName>
    </recommendedName>
</protein>
<feature type="signal peptide" evidence="1">
    <location>
        <begin position="1"/>
        <end position="19"/>
    </location>
</feature>
<reference evidence="2 3" key="1">
    <citation type="submission" date="2019-05" db="EMBL/GenBank/DDBJ databases">
        <title>Panacibacter sp. strain 17mud1-8 Genome sequencing and assembly.</title>
        <authorList>
            <person name="Chhetri G."/>
        </authorList>
    </citation>
    <scope>NUCLEOTIDE SEQUENCE [LARGE SCALE GENOMIC DNA]</scope>
    <source>
        <strain evidence="2 3">17mud1-8</strain>
    </source>
</reference>
<evidence type="ECO:0008006" key="4">
    <source>
        <dbReference type="Google" id="ProtNLM"/>
    </source>
</evidence>